<sequence>MQTIIVAIIISCATAYLGWRAYTAIRNAGDPCHGCKGCALRDQARRARKKNGRKAPGCSRAIVVPANNRRTFKNS</sequence>
<dbReference type="AlphaFoldDB" id="A0A938WMT0"/>
<dbReference type="EMBL" id="JACJJL010000013">
    <property type="protein sequence ID" value="MBM6661832.1"/>
    <property type="molecule type" value="Genomic_DNA"/>
</dbReference>
<evidence type="ECO:0000313" key="1">
    <source>
        <dbReference type="EMBL" id="MBM6661832.1"/>
    </source>
</evidence>
<dbReference type="Proteomes" id="UP000764045">
    <property type="component" value="Unassembled WGS sequence"/>
</dbReference>
<accession>A0A938WMT0</accession>
<protein>
    <submittedName>
        <fullName evidence="1">FeoB-associated Cys-rich membrane protein</fullName>
    </submittedName>
</protein>
<reference evidence="1 2" key="1">
    <citation type="journal article" date="2021" name="Sci. Rep.">
        <title>The distribution of antibiotic resistance genes in chicken gut microbiota commensals.</title>
        <authorList>
            <person name="Juricova H."/>
            <person name="Matiasovicova J."/>
            <person name="Kubasova T."/>
            <person name="Cejkova D."/>
            <person name="Rychlik I."/>
        </authorList>
    </citation>
    <scope>NUCLEOTIDE SEQUENCE [LARGE SCALE GENOMIC DNA]</scope>
    <source>
        <strain evidence="1 2">An819</strain>
    </source>
</reference>
<organism evidence="1 2">
    <name type="scientific">Marseilla massiliensis</name>
    <dbReference type="NCBI Taxonomy" id="1841864"/>
    <lineage>
        <taxon>Bacteria</taxon>
        <taxon>Pseudomonadati</taxon>
        <taxon>Bacteroidota</taxon>
        <taxon>Bacteroidia</taxon>
        <taxon>Bacteroidales</taxon>
        <taxon>Prevotellaceae</taxon>
        <taxon>Marseilla</taxon>
    </lineage>
</organism>
<dbReference type="RefSeq" id="WP_205109651.1">
    <property type="nucleotide sequence ID" value="NZ_JACJJL010000013.1"/>
</dbReference>
<proteinExistence type="predicted"/>
<gene>
    <name evidence="1" type="ORF">H6B30_08750</name>
</gene>
<name>A0A938WMT0_9BACT</name>
<evidence type="ECO:0000313" key="2">
    <source>
        <dbReference type="Proteomes" id="UP000764045"/>
    </source>
</evidence>
<comment type="caution">
    <text evidence="1">The sequence shown here is derived from an EMBL/GenBank/DDBJ whole genome shotgun (WGS) entry which is preliminary data.</text>
</comment>
<keyword evidence="2" id="KW-1185">Reference proteome</keyword>